<dbReference type="SUPFAM" id="SSF53850">
    <property type="entry name" value="Periplasmic binding protein-like II"/>
    <property type="match status" value="1"/>
</dbReference>
<feature type="signal peptide" evidence="2">
    <location>
        <begin position="1"/>
        <end position="24"/>
    </location>
</feature>
<evidence type="ECO:0000313" key="4">
    <source>
        <dbReference type="Proteomes" id="UP000007564"/>
    </source>
</evidence>
<dbReference type="Gene3D" id="3.40.190.150">
    <property type="entry name" value="Bordetella uptake gene, domain 1"/>
    <property type="match status" value="1"/>
</dbReference>
<accession>A0A0C6PBG2</accession>
<dbReference type="AlphaFoldDB" id="A0A0C6PBG2"/>
<evidence type="ECO:0000256" key="2">
    <source>
        <dbReference type="SAM" id="SignalP"/>
    </source>
</evidence>
<dbReference type="Proteomes" id="UP000007564">
    <property type="component" value="Chromosome"/>
</dbReference>
<reference evidence="3 4" key="1">
    <citation type="journal article" date="2012" name="BMC Genomics">
        <title>Comparative genomics of the classical Bordetella subspecies: the evolution and exchange of virulence-associated diversity amongst closely related pathogens.</title>
        <authorList>
            <person name="Park J."/>
            <person name="Zhang Y."/>
            <person name="Buboltz A.M."/>
            <person name="Zhang X."/>
            <person name="Schuster S.C."/>
            <person name="Ahuja U."/>
            <person name="Liu M."/>
            <person name="Miller J.F."/>
            <person name="Sebaihia M."/>
            <person name="Bentley S.D."/>
            <person name="Parkhill J."/>
            <person name="Harvill E.T."/>
        </authorList>
    </citation>
    <scope>NUCLEOTIDE SEQUENCE [LARGE SCALE GENOMIC DNA]</scope>
    <source>
        <strain evidence="3 4">253</strain>
    </source>
</reference>
<feature type="chain" id="PRO_5002190089" evidence="2">
    <location>
        <begin position="25"/>
        <end position="325"/>
    </location>
</feature>
<protein>
    <submittedName>
        <fullName evidence="3">Putative exported protein</fullName>
    </submittedName>
</protein>
<dbReference type="OrthoDB" id="8678477at2"/>
<gene>
    <name evidence="3" type="ORF">BN112_3734</name>
</gene>
<dbReference type="PANTHER" id="PTHR42928">
    <property type="entry name" value="TRICARBOXYLATE-BINDING PROTEIN"/>
    <property type="match status" value="1"/>
</dbReference>
<dbReference type="RefSeq" id="WP_015064877.1">
    <property type="nucleotide sequence ID" value="NC_019382.1"/>
</dbReference>
<dbReference type="HOGENOM" id="CLU_045683_0_0_4"/>
<evidence type="ECO:0000256" key="1">
    <source>
        <dbReference type="ARBA" id="ARBA00006987"/>
    </source>
</evidence>
<dbReference type="KEGG" id="bbh:BN112_3734"/>
<proteinExistence type="inferred from homology"/>
<dbReference type="CDD" id="cd07012">
    <property type="entry name" value="PBP2_Bug_TTT"/>
    <property type="match status" value="1"/>
</dbReference>
<comment type="similarity">
    <text evidence="1">Belongs to the UPF0065 (bug) family.</text>
</comment>
<name>A0A0C6PBG2_BORBO</name>
<sequence>MHRLIRSTLLAATLAALGPAQALAADTDGYPQGPISYVVPAPPGGLIDTMARTVAETMGRELKQPVVIENKPGGNTNIGIAYVARAKPDGLTWLAVSSTLAVNATLFKQLPFDPEKDLIPVALFATTPMGMAVPANSPYSNVQDIIKAAKSGKVLNVGSSGFGTPPHLALVLFQRLTGAKFNHIPYKGGAPSLNDLVGGQLDLIFTTLSESRSFIHAGRLKLLAVSSSERVKEFPSVPTTGEQGLPDMLIAGWTGLMMPAGTPAPIVDSISAKLVAEVAKPAMKQKLEDLGYVVAPQDHARFTRFYRDEIRKWGDVIIQENIERM</sequence>
<dbReference type="EMBL" id="HE965806">
    <property type="protein sequence ID" value="CCJ55648.1"/>
    <property type="molecule type" value="Genomic_DNA"/>
</dbReference>
<organism evidence="3 4">
    <name type="scientific">Bordetella bronchiseptica 253</name>
    <dbReference type="NCBI Taxonomy" id="568707"/>
    <lineage>
        <taxon>Bacteria</taxon>
        <taxon>Pseudomonadati</taxon>
        <taxon>Pseudomonadota</taxon>
        <taxon>Betaproteobacteria</taxon>
        <taxon>Burkholderiales</taxon>
        <taxon>Alcaligenaceae</taxon>
        <taxon>Bordetella</taxon>
    </lineage>
</organism>
<dbReference type="InterPro" id="IPR005064">
    <property type="entry name" value="BUG"/>
</dbReference>
<dbReference type="PIRSF" id="PIRSF017082">
    <property type="entry name" value="YflP"/>
    <property type="match status" value="1"/>
</dbReference>
<evidence type="ECO:0000313" key="3">
    <source>
        <dbReference type="EMBL" id="CCJ55648.1"/>
    </source>
</evidence>
<dbReference type="InterPro" id="IPR042100">
    <property type="entry name" value="Bug_dom1"/>
</dbReference>
<dbReference type="Pfam" id="PF03401">
    <property type="entry name" value="TctC"/>
    <property type="match status" value="1"/>
</dbReference>
<keyword evidence="2" id="KW-0732">Signal</keyword>
<dbReference type="Gene3D" id="3.40.190.10">
    <property type="entry name" value="Periplasmic binding protein-like II"/>
    <property type="match status" value="1"/>
</dbReference>
<dbReference type="PANTHER" id="PTHR42928:SF5">
    <property type="entry name" value="BLR1237 PROTEIN"/>
    <property type="match status" value="1"/>
</dbReference>